<dbReference type="OrthoDB" id="7067097at2"/>
<keyword evidence="1" id="KW-1133">Transmembrane helix</keyword>
<evidence type="ECO:0000256" key="1">
    <source>
        <dbReference type="SAM" id="Phobius"/>
    </source>
</evidence>
<feature type="transmembrane region" description="Helical" evidence="1">
    <location>
        <begin position="118"/>
        <end position="138"/>
    </location>
</feature>
<sequence length="208" mass="23407">MLKKYSILFGIIISLLLLLIATLYYPGGSQYDKNSIGYDWGNNYLSNLFGPKAVNGADNAAQLWAIAGMLFLCGSFALFFIDFSKKIPQKGAVRMIKYCGVSAMLFAFLAVTPYHDKMITIASTLALISMFYITIFVFKSKLHLFKALCIVCLIASYSCNYMYFTRSNVEFLPIMQKITLLITIAWVLSLQYFTQKADFQAVKNVSAK</sequence>
<feature type="transmembrane region" description="Helical" evidence="1">
    <location>
        <begin position="175"/>
        <end position="193"/>
    </location>
</feature>
<gene>
    <name evidence="2" type="ORF">SAMN05216490_1014</name>
</gene>
<dbReference type="AlphaFoldDB" id="A0A1H1RJM5"/>
<evidence type="ECO:0000313" key="2">
    <source>
        <dbReference type="EMBL" id="SDS35941.1"/>
    </source>
</evidence>
<feature type="transmembrane region" description="Helical" evidence="1">
    <location>
        <begin position="61"/>
        <end position="83"/>
    </location>
</feature>
<dbReference type="Proteomes" id="UP000199679">
    <property type="component" value="Chromosome I"/>
</dbReference>
<keyword evidence="3" id="KW-1185">Reference proteome</keyword>
<keyword evidence="1" id="KW-0812">Transmembrane</keyword>
<name>A0A1H1RJM5_MUCMA</name>
<dbReference type="STRING" id="652787.SAMN05216490_1014"/>
<feature type="transmembrane region" description="Helical" evidence="1">
    <location>
        <begin position="95"/>
        <end position="112"/>
    </location>
</feature>
<dbReference type="EMBL" id="LT629740">
    <property type="protein sequence ID" value="SDS35941.1"/>
    <property type="molecule type" value="Genomic_DNA"/>
</dbReference>
<keyword evidence="1" id="KW-0472">Membrane</keyword>
<protein>
    <recommendedName>
        <fullName evidence="4">DUF998 domain-containing protein</fullName>
    </recommendedName>
</protein>
<feature type="transmembrane region" description="Helical" evidence="1">
    <location>
        <begin position="145"/>
        <end position="163"/>
    </location>
</feature>
<organism evidence="2 3">
    <name type="scientific">Mucilaginibacter mallensis</name>
    <dbReference type="NCBI Taxonomy" id="652787"/>
    <lineage>
        <taxon>Bacteria</taxon>
        <taxon>Pseudomonadati</taxon>
        <taxon>Bacteroidota</taxon>
        <taxon>Sphingobacteriia</taxon>
        <taxon>Sphingobacteriales</taxon>
        <taxon>Sphingobacteriaceae</taxon>
        <taxon>Mucilaginibacter</taxon>
    </lineage>
</organism>
<evidence type="ECO:0008006" key="4">
    <source>
        <dbReference type="Google" id="ProtNLM"/>
    </source>
</evidence>
<evidence type="ECO:0000313" key="3">
    <source>
        <dbReference type="Proteomes" id="UP000199679"/>
    </source>
</evidence>
<reference evidence="2 3" key="1">
    <citation type="submission" date="2016-10" db="EMBL/GenBank/DDBJ databases">
        <authorList>
            <person name="de Groot N.N."/>
        </authorList>
    </citation>
    <scope>NUCLEOTIDE SEQUENCE [LARGE SCALE GENOMIC DNA]</scope>
    <source>
        <strain evidence="2 3">MP1X4</strain>
    </source>
</reference>
<dbReference type="RefSeq" id="WP_091369935.1">
    <property type="nucleotide sequence ID" value="NZ_LT629740.1"/>
</dbReference>
<accession>A0A1H1RJM5</accession>
<proteinExistence type="predicted"/>
<feature type="transmembrane region" description="Helical" evidence="1">
    <location>
        <begin position="7"/>
        <end position="25"/>
    </location>
</feature>